<evidence type="ECO:0008006" key="4">
    <source>
        <dbReference type="Google" id="ProtNLM"/>
    </source>
</evidence>
<organism evidence="2 3">
    <name type="scientific">Paralimibaculum aggregatum</name>
    <dbReference type="NCBI Taxonomy" id="3036245"/>
    <lineage>
        <taxon>Bacteria</taxon>
        <taxon>Pseudomonadati</taxon>
        <taxon>Pseudomonadota</taxon>
        <taxon>Alphaproteobacteria</taxon>
        <taxon>Rhodobacterales</taxon>
        <taxon>Paracoccaceae</taxon>
        <taxon>Paralimibaculum</taxon>
    </lineage>
</organism>
<dbReference type="Proteomes" id="UP001239909">
    <property type="component" value="Unassembled WGS sequence"/>
</dbReference>
<accession>A0ABQ6LDP0</accession>
<proteinExistence type="predicted"/>
<comment type="caution">
    <text evidence="2">The sequence shown here is derived from an EMBL/GenBank/DDBJ whole genome shotgun (WGS) entry which is preliminary data.</text>
</comment>
<reference evidence="2 3" key="1">
    <citation type="submission" date="2023-04" db="EMBL/GenBank/DDBJ databases">
        <title>Marinoamorphus aggregata gen. nov., sp. Nov., isolate from tissue of brittle star Ophioplocus japonicus.</title>
        <authorList>
            <person name="Kawano K."/>
            <person name="Sawayama S."/>
            <person name="Nakagawa S."/>
        </authorList>
    </citation>
    <scope>NUCLEOTIDE SEQUENCE [LARGE SCALE GENOMIC DNA]</scope>
    <source>
        <strain evidence="2 3">NKW23</strain>
    </source>
</reference>
<evidence type="ECO:0000313" key="2">
    <source>
        <dbReference type="EMBL" id="GMG81466.1"/>
    </source>
</evidence>
<feature type="region of interest" description="Disordered" evidence="1">
    <location>
        <begin position="1"/>
        <end position="27"/>
    </location>
</feature>
<dbReference type="EMBL" id="BSYI01000004">
    <property type="protein sequence ID" value="GMG81466.1"/>
    <property type="molecule type" value="Genomic_DNA"/>
</dbReference>
<dbReference type="InterPro" id="IPR022201">
    <property type="entry name" value="DUF3726"/>
</dbReference>
<dbReference type="RefSeq" id="WP_285670130.1">
    <property type="nucleotide sequence ID" value="NZ_BSYI01000004.1"/>
</dbReference>
<evidence type="ECO:0000256" key="1">
    <source>
        <dbReference type="SAM" id="MobiDB-lite"/>
    </source>
</evidence>
<dbReference type="Pfam" id="PF12525">
    <property type="entry name" value="DUF3726"/>
    <property type="match status" value="1"/>
</dbReference>
<keyword evidence="3" id="KW-1185">Reference proteome</keyword>
<name>A0ABQ6LDP0_9RHOB</name>
<gene>
    <name evidence="2" type="ORF">LNKW23_06790</name>
</gene>
<sequence length="245" mass="24615">MTGDRTPEIEPNDPTRSGAPLPAGRGARLSRNEIEALCLKAARGAGMSWGLAEEAGFAAGWLSQRGLDGPGALLAQLRTAEARPWRDICPVIEPGAFRALPEGLLCPIALGAALCDCARLPDADMRAAPIGIGPVSQPLLLVPFLAEVARLRGAALRLGWPQGAVTIGPDGGVGGDLAALAAAERLEASLAAAPDAPAAPAAPAPEAGPPFVPHAILADLDAYALRTTVPASDASRAGAGGGESD</sequence>
<protein>
    <recommendedName>
        <fullName evidence="4">DUF3726 domain-containing protein</fullName>
    </recommendedName>
</protein>
<evidence type="ECO:0000313" key="3">
    <source>
        <dbReference type="Proteomes" id="UP001239909"/>
    </source>
</evidence>